<evidence type="ECO:0000313" key="2">
    <source>
        <dbReference type="Proteomes" id="UP000525298"/>
    </source>
</evidence>
<keyword evidence="2" id="KW-1185">Reference proteome</keyword>
<comment type="caution">
    <text evidence="1">The sequence shown here is derived from an EMBL/GenBank/DDBJ whole genome shotgun (WGS) entry which is preliminary data.</text>
</comment>
<sequence>MKFVHITFHFEYGDVIEQILDRHEIENYVRHYMCEGKDCDGKHYGTQVYPGSSTVVQAQVPDEKLNDLLGDFKTFKDQKQAHRHLEAVVLPVEKRLK</sequence>
<gene>
    <name evidence="1" type="ORF">HNR65_002646</name>
</gene>
<evidence type="ECO:0000313" key="1">
    <source>
        <dbReference type="EMBL" id="MBA2882304.1"/>
    </source>
</evidence>
<dbReference type="AlphaFoldDB" id="A0A7W0HLG3"/>
<organism evidence="1 2">
    <name type="scientific">Desulfosalsimonas propionicica</name>
    <dbReference type="NCBI Taxonomy" id="332175"/>
    <lineage>
        <taxon>Bacteria</taxon>
        <taxon>Pseudomonadati</taxon>
        <taxon>Thermodesulfobacteriota</taxon>
        <taxon>Desulfobacteria</taxon>
        <taxon>Desulfobacterales</taxon>
        <taxon>Desulfosalsimonadaceae</taxon>
        <taxon>Desulfosalsimonas</taxon>
    </lineage>
</organism>
<accession>A0A7W0HLG3</accession>
<dbReference type="RefSeq" id="WP_181551942.1">
    <property type="nucleotide sequence ID" value="NZ_JACDUS010000008.1"/>
</dbReference>
<name>A0A7W0HLG3_9BACT</name>
<protein>
    <submittedName>
        <fullName evidence="1">Uncharacterized protein</fullName>
    </submittedName>
</protein>
<dbReference type="Proteomes" id="UP000525298">
    <property type="component" value="Unassembled WGS sequence"/>
</dbReference>
<reference evidence="1 2" key="1">
    <citation type="submission" date="2020-07" db="EMBL/GenBank/DDBJ databases">
        <title>Genomic Encyclopedia of Type Strains, Phase IV (KMG-IV): sequencing the most valuable type-strain genomes for metagenomic binning, comparative biology and taxonomic classification.</title>
        <authorList>
            <person name="Goeker M."/>
        </authorList>
    </citation>
    <scope>NUCLEOTIDE SEQUENCE [LARGE SCALE GENOMIC DNA]</scope>
    <source>
        <strain evidence="1 2">DSM 17721</strain>
    </source>
</reference>
<dbReference type="EMBL" id="JACDUS010000008">
    <property type="protein sequence ID" value="MBA2882304.1"/>
    <property type="molecule type" value="Genomic_DNA"/>
</dbReference>
<dbReference type="NCBIfam" id="NF045581">
    <property type="entry name" value="PG0541_fam"/>
    <property type="match status" value="1"/>
</dbReference>
<proteinExistence type="predicted"/>